<dbReference type="GO" id="GO:0005886">
    <property type="term" value="C:plasma membrane"/>
    <property type="evidence" value="ECO:0007669"/>
    <property type="project" value="UniProtKB-SubCell"/>
</dbReference>
<gene>
    <name evidence="9" type="ORF">AABB31_10025</name>
</gene>
<dbReference type="InterPro" id="IPR002781">
    <property type="entry name" value="TM_pro_TauE-like"/>
</dbReference>
<comment type="subcellular location">
    <subcellularLocation>
        <location evidence="1 8">Cell membrane</location>
        <topology evidence="1 8">Multi-pass membrane protein</topology>
    </subcellularLocation>
</comment>
<feature type="transmembrane region" description="Helical" evidence="8">
    <location>
        <begin position="35"/>
        <end position="57"/>
    </location>
</feature>
<evidence type="ECO:0000256" key="2">
    <source>
        <dbReference type="ARBA" id="ARBA00009142"/>
    </source>
</evidence>
<feature type="transmembrane region" description="Helical" evidence="8">
    <location>
        <begin position="137"/>
        <end position="160"/>
    </location>
</feature>
<keyword evidence="7 8" id="KW-0472">Membrane</keyword>
<keyword evidence="5 8" id="KW-0812">Transmembrane</keyword>
<protein>
    <recommendedName>
        <fullName evidence="8">Probable membrane transporter protein</fullName>
    </recommendedName>
</protein>
<keyword evidence="6 8" id="KW-1133">Transmembrane helix</keyword>
<feature type="transmembrane region" description="Helical" evidence="8">
    <location>
        <begin position="227"/>
        <end position="248"/>
    </location>
</feature>
<reference evidence="9 10" key="2">
    <citation type="submission" date="2024-08" db="EMBL/GenBank/DDBJ databases">
        <title>Phylogenomic analyses of a clade within the roseobacter group suggest taxonomic reassignments of species of the genera Aestuariivita, Citreicella, Loktanella, Nautella, Pelagibaca, Ruegeria, Thalassobius, Thiobacimonas and Tropicibacter, and the proposal o.</title>
        <authorList>
            <person name="Jeon C.O."/>
        </authorList>
    </citation>
    <scope>NUCLEOTIDE SEQUENCE [LARGE SCALE GENOMIC DNA]</scope>
    <source>
        <strain evidence="9 10">SS1-5</strain>
    </source>
</reference>
<evidence type="ECO:0000256" key="5">
    <source>
        <dbReference type="ARBA" id="ARBA00022692"/>
    </source>
</evidence>
<dbReference type="KEGG" id="yrh:AABB31_10025"/>
<evidence type="ECO:0000313" key="9">
    <source>
        <dbReference type="EMBL" id="WZU69562.1"/>
    </source>
</evidence>
<evidence type="ECO:0000256" key="6">
    <source>
        <dbReference type="ARBA" id="ARBA00022989"/>
    </source>
</evidence>
<dbReference type="AlphaFoldDB" id="A0AAN0MGW0"/>
<feature type="transmembrane region" description="Helical" evidence="8">
    <location>
        <begin position="172"/>
        <end position="190"/>
    </location>
</feature>
<sequence>MSLPFDLGPGQAAALGVALFGAAFVRGYSGFGFSAIFIAFAALITNPLPLIPVVFSCEMLMTVFQARGIRGHVDWRRVFALLAGAAIVLPFSVWAILSLGESTVRLSVSLIVLTMSLVLLSGWTLQRTIKAPGHMGVGMVSGLCNSAGIGGLPVAAFMTAQPMQAATFRATMIVYLTGLDLITMPLLWAGGLVTWETALGVALAFPLLGLGVWLGGRQFLAASPSTFRRFAVMLLLALSLLGLARAMMGI</sequence>
<dbReference type="EMBL" id="CP151767">
    <property type="protein sequence ID" value="WZU69562.1"/>
    <property type="molecule type" value="Genomic_DNA"/>
</dbReference>
<accession>A0AAN0MGW0</accession>
<name>A0AAN0MGW0_9RHOB</name>
<evidence type="ECO:0000256" key="1">
    <source>
        <dbReference type="ARBA" id="ARBA00004651"/>
    </source>
</evidence>
<feature type="transmembrane region" description="Helical" evidence="8">
    <location>
        <begin position="78"/>
        <end position="97"/>
    </location>
</feature>
<dbReference type="RefSeq" id="WP_342078857.1">
    <property type="nucleotide sequence ID" value="NZ_CP151767.2"/>
</dbReference>
<keyword evidence="3" id="KW-0813">Transport</keyword>
<dbReference type="InterPro" id="IPR052017">
    <property type="entry name" value="TSUP"/>
</dbReference>
<proteinExistence type="inferred from homology"/>
<dbReference type="PANTHER" id="PTHR30269">
    <property type="entry name" value="TRANSMEMBRANE PROTEIN YFCA"/>
    <property type="match status" value="1"/>
</dbReference>
<reference evidence="10" key="1">
    <citation type="submission" date="2024-04" db="EMBL/GenBank/DDBJ databases">
        <title>Phylogenomic analyses of a clade within the roseobacter group suggest taxonomic reassignments of species of the genera Aestuariivita, Citreicella, Loktanella, Nautella, Pelagibaca, Ruegeria, Thalassobius, Thiobacimonas and Tropicibacter, and the proposal o.</title>
        <authorList>
            <person name="Jeon C.O."/>
        </authorList>
    </citation>
    <scope>NUCLEOTIDE SEQUENCE [LARGE SCALE GENOMIC DNA]</scope>
    <source>
        <strain evidence="10">SS1-5</strain>
    </source>
</reference>
<keyword evidence="10" id="KW-1185">Reference proteome</keyword>
<dbReference type="Pfam" id="PF01925">
    <property type="entry name" value="TauE"/>
    <property type="match status" value="1"/>
</dbReference>
<feature type="transmembrane region" description="Helical" evidence="8">
    <location>
        <begin position="103"/>
        <end position="125"/>
    </location>
</feature>
<keyword evidence="4 8" id="KW-1003">Cell membrane</keyword>
<dbReference type="Proteomes" id="UP001470809">
    <property type="component" value="Chromosome"/>
</dbReference>
<feature type="transmembrane region" description="Helical" evidence="8">
    <location>
        <begin position="197"/>
        <end position="215"/>
    </location>
</feature>
<evidence type="ECO:0000256" key="4">
    <source>
        <dbReference type="ARBA" id="ARBA00022475"/>
    </source>
</evidence>
<evidence type="ECO:0000256" key="8">
    <source>
        <dbReference type="RuleBase" id="RU363041"/>
    </source>
</evidence>
<evidence type="ECO:0000256" key="7">
    <source>
        <dbReference type="ARBA" id="ARBA00023136"/>
    </source>
</evidence>
<organism evidence="9 10">
    <name type="scientific">Yoonia rhodophyticola</name>
    <dbReference type="NCBI Taxonomy" id="3137370"/>
    <lineage>
        <taxon>Bacteria</taxon>
        <taxon>Pseudomonadati</taxon>
        <taxon>Pseudomonadota</taxon>
        <taxon>Alphaproteobacteria</taxon>
        <taxon>Rhodobacterales</taxon>
        <taxon>Paracoccaceae</taxon>
        <taxon>Yoonia</taxon>
    </lineage>
</organism>
<feature type="transmembrane region" description="Helical" evidence="8">
    <location>
        <begin position="12"/>
        <end position="29"/>
    </location>
</feature>
<dbReference type="PANTHER" id="PTHR30269:SF37">
    <property type="entry name" value="MEMBRANE TRANSPORTER PROTEIN"/>
    <property type="match status" value="1"/>
</dbReference>
<evidence type="ECO:0000256" key="3">
    <source>
        <dbReference type="ARBA" id="ARBA00022448"/>
    </source>
</evidence>
<evidence type="ECO:0000313" key="10">
    <source>
        <dbReference type="Proteomes" id="UP001470809"/>
    </source>
</evidence>
<comment type="similarity">
    <text evidence="2 8">Belongs to the 4-toluene sulfonate uptake permease (TSUP) (TC 2.A.102) family.</text>
</comment>